<dbReference type="AlphaFoldDB" id="A0A4Y2NQV7"/>
<organism evidence="1 2">
    <name type="scientific">Araneus ventricosus</name>
    <name type="common">Orbweaver spider</name>
    <name type="synonym">Epeira ventricosa</name>
    <dbReference type="NCBI Taxonomy" id="182803"/>
    <lineage>
        <taxon>Eukaryota</taxon>
        <taxon>Metazoa</taxon>
        <taxon>Ecdysozoa</taxon>
        <taxon>Arthropoda</taxon>
        <taxon>Chelicerata</taxon>
        <taxon>Arachnida</taxon>
        <taxon>Araneae</taxon>
        <taxon>Araneomorphae</taxon>
        <taxon>Entelegynae</taxon>
        <taxon>Araneoidea</taxon>
        <taxon>Araneidae</taxon>
        <taxon>Araneus</taxon>
    </lineage>
</organism>
<sequence>MEKLEWREAFQRQPAHYLFLDLTTPMTIHNLNTLCQGAVPDKEEWPQLQMAFFSAQQAQKFVKCLEESLTTIELAYIQQINVMMLRGRLFSSSFNSSESKSNAEQHSSQGIFDEEKENIIRSLLHIMEVSQDKTRPNQLENFFKSWLHDYGTDSDHLRLSVGSLCLRCDIRECLLNPDSLPTTSQFVLFPNSNLPQPTARVNPTSKQFCVSKVPVYTLETVCIVKREGLCESLLFGQSFVALQHVAGKLTDELEQRTTLCSYCSASKKNNLISAKRLSSPATTIEKSLPVGYFAFFPQETLCL</sequence>
<dbReference type="Proteomes" id="UP000499080">
    <property type="component" value="Unassembled WGS sequence"/>
</dbReference>
<dbReference type="GO" id="GO:0007127">
    <property type="term" value="P:meiosis I"/>
    <property type="evidence" value="ECO:0007669"/>
    <property type="project" value="InterPro"/>
</dbReference>
<dbReference type="GO" id="GO:0007283">
    <property type="term" value="P:spermatogenesis"/>
    <property type="evidence" value="ECO:0007669"/>
    <property type="project" value="InterPro"/>
</dbReference>
<dbReference type="InterPro" id="IPR033587">
    <property type="entry name" value="M1AP"/>
</dbReference>
<evidence type="ECO:0000313" key="1">
    <source>
        <dbReference type="EMBL" id="GBN41945.1"/>
    </source>
</evidence>
<protein>
    <submittedName>
        <fullName evidence="1">Uncharacterized protein</fullName>
    </submittedName>
</protein>
<dbReference type="OrthoDB" id="6429401at2759"/>
<dbReference type="PANTHER" id="PTHR28642:SF1">
    <property type="entry name" value="MEIOSIS 1 ARREST PROTEIN"/>
    <property type="match status" value="1"/>
</dbReference>
<dbReference type="PANTHER" id="PTHR28642">
    <property type="entry name" value="MEIOSIS 1 ARREST PROTEIN"/>
    <property type="match status" value="1"/>
</dbReference>
<gene>
    <name evidence="1" type="ORF">AVEN_192662_1</name>
</gene>
<evidence type="ECO:0000313" key="2">
    <source>
        <dbReference type="Proteomes" id="UP000499080"/>
    </source>
</evidence>
<dbReference type="GO" id="GO:0051308">
    <property type="term" value="P:male meiosis chromosome separation"/>
    <property type="evidence" value="ECO:0007669"/>
    <property type="project" value="TreeGrafter"/>
</dbReference>
<proteinExistence type="predicted"/>
<reference evidence="1 2" key="1">
    <citation type="journal article" date="2019" name="Sci. Rep.">
        <title>Orb-weaving spider Araneus ventricosus genome elucidates the spidroin gene catalogue.</title>
        <authorList>
            <person name="Kono N."/>
            <person name="Nakamura H."/>
            <person name="Ohtoshi R."/>
            <person name="Moran D.A.P."/>
            <person name="Shinohara A."/>
            <person name="Yoshida Y."/>
            <person name="Fujiwara M."/>
            <person name="Mori M."/>
            <person name="Tomita M."/>
            <person name="Arakawa K."/>
        </authorList>
    </citation>
    <scope>NUCLEOTIDE SEQUENCE [LARGE SCALE GENOMIC DNA]</scope>
</reference>
<comment type="caution">
    <text evidence="1">The sequence shown here is derived from an EMBL/GenBank/DDBJ whole genome shotgun (WGS) entry which is preliminary data.</text>
</comment>
<name>A0A4Y2NQV7_ARAVE</name>
<keyword evidence="2" id="KW-1185">Reference proteome</keyword>
<dbReference type="EMBL" id="BGPR01009735">
    <property type="protein sequence ID" value="GBN41945.1"/>
    <property type="molecule type" value="Genomic_DNA"/>
</dbReference>
<accession>A0A4Y2NQV7</accession>